<dbReference type="InterPro" id="IPR008928">
    <property type="entry name" value="6-hairpin_glycosidase_sf"/>
</dbReference>
<evidence type="ECO:0000313" key="4">
    <source>
        <dbReference type="Proteomes" id="UP000240708"/>
    </source>
</evidence>
<dbReference type="GO" id="GO:0016853">
    <property type="term" value="F:isomerase activity"/>
    <property type="evidence" value="ECO:0007669"/>
    <property type="project" value="UniProtKB-KW"/>
</dbReference>
<protein>
    <submittedName>
        <fullName evidence="3">Mannobiose 2-epimerase</fullName>
    </submittedName>
</protein>
<dbReference type="PANTHER" id="PTHR15108">
    <property type="entry name" value="N-ACYLGLUCOSAMINE-2-EPIMERASE"/>
    <property type="match status" value="1"/>
</dbReference>
<organism evidence="3 4">
    <name type="scientific">Cecembia rubra</name>
    <dbReference type="NCBI Taxonomy" id="1485585"/>
    <lineage>
        <taxon>Bacteria</taxon>
        <taxon>Pseudomonadati</taxon>
        <taxon>Bacteroidota</taxon>
        <taxon>Cytophagia</taxon>
        <taxon>Cytophagales</taxon>
        <taxon>Cyclobacteriaceae</taxon>
        <taxon>Cecembia</taxon>
    </lineage>
</organism>
<keyword evidence="2" id="KW-0413">Isomerase</keyword>
<sequence length="453" mass="52719">MKKFLVLPLILTVLSINGCNAPKKTESEYKQLKTEFETSLKENLLDTWYPKAVDWESGGYFSDFTYDFQLKESSQEKMIVTQARHLWSNSKASLRYPEEEHFKFGAEHGFKFLKEIMWDKENGGFFQLVDRNGNPLLEKSPLKTAYGMSFGIYALAAYFEATGDSAGLDLAIEAFHWLESHSHDPIHKGYFQHLDQKGNRILRSEDTPSTSDLGYKDQNSSIHLLEAFTELYHVWKDPLLKERLEEMLLLVRDVIPNERGYLVLFFEHDWTPVSFMQFDRETVLRHKSLDHVSFGHDVETGFLLLESAHALGWGDDPKTLAQSKKMIDHALNFGWDVETGGFYDEGYYFLGKETPEIIKDSKNWWAQAEGMNALLVMSTYFPDDPMDYFGKFRQHWDFIQKFLIDHDHGDWYPGSIDKQPQMKTADKGHIWKANYHQFRAMAHTIKVLGDLQE</sequence>
<dbReference type="InterPro" id="IPR010819">
    <property type="entry name" value="AGE/CE"/>
</dbReference>
<comment type="caution">
    <text evidence="3">The sequence shown here is derived from an EMBL/GenBank/DDBJ whole genome shotgun (WGS) entry which is preliminary data.</text>
</comment>
<name>A0A2P8ED88_9BACT</name>
<reference evidence="3 4" key="1">
    <citation type="submission" date="2018-03" db="EMBL/GenBank/DDBJ databases">
        <title>Genomic Encyclopedia of Archaeal and Bacterial Type Strains, Phase II (KMG-II): from individual species to whole genera.</title>
        <authorList>
            <person name="Goeker M."/>
        </authorList>
    </citation>
    <scope>NUCLEOTIDE SEQUENCE [LARGE SCALE GENOMIC DNA]</scope>
    <source>
        <strain evidence="3 4">DSM 28057</strain>
    </source>
</reference>
<gene>
    <name evidence="3" type="ORF">CLV48_101375</name>
</gene>
<dbReference type="Gene3D" id="1.50.10.10">
    <property type="match status" value="1"/>
</dbReference>
<evidence type="ECO:0000256" key="2">
    <source>
        <dbReference type="ARBA" id="ARBA00023235"/>
    </source>
</evidence>
<keyword evidence="4" id="KW-1185">Reference proteome</keyword>
<dbReference type="Proteomes" id="UP000240708">
    <property type="component" value="Unassembled WGS sequence"/>
</dbReference>
<dbReference type="AlphaFoldDB" id="A0A2P8ED88"/>
<evidence type="ECO:0000256" key="1">
    <source>
        <dbReference type="ARBA" id="ARBA00008558"/>
    </source>
</evidence>
<accession>A0A2P8ED88</accession>
<comment type="similarity">
    <text evidence="1">Belongs to the N-acylglucosamine 2-epimerase family.</text>
</comment>
<dbReference type="Pfam" id="PF07221">
    <property type="entry name" value="GlcNAc_2-epim"/>
    <property type="match status" value="1"/>
</dbReference>
<dbReference type="EMBL" id="PYGF01000001">
    <property type="protein sequence ID" value="PSL07445.1"/>
    <property type="molecule type" value="Genomic_DNA"/>
</dbReference>
<evidence type="ECO:0000313" key="3">
    <source>
        <dbReference type="EMBL" id="PSL07445.1"/>
    </source>
</evidence>
<dbReference type="GO" id="GO:0005975">
    <property type="term" value="P:carbohydrate metabolic process"/>
    <property type="evidence" value="ECO:0007669"/>
    <property type="project" value="InterPro"/>
</dbReference>
<dbReference type="OrthoDB" id="5141876at2"/>
<dbReference type="SUPFAM" id="SSF48208">
    <property type="entry name" value="Six-hairpin glycosidases"/>
    <property type="match status" value="1"/>
</dbReference>
<proteinExistence type="inferred from homology"/>
<dbReference type="RefSeq" id="WP_106565530.1">
    <property type="nucleotide sequence ID" value="NZ_PYGF01000001.1"/>
</dbReference>
<dbReference type="InterPro" id="IPR012341">
    <property type="entry name" value="6hp_glycosidase-like_sf"/>
</dbReference>